<evidence type="ECO:0000313" key="2">
    <source>
        <dbReference type="Proteomes" id="UP000477849"/>
    </source>
</evidence>
<organism evidence="1 2">
    <name type="scientific">Rhizobium daejeonense</name>
    <dbReference type="NCBI Taxonomy" id="240521"/>
    <lineage>
        <taxon>Bacteria</taxon>
        <taxon>Pseudomonadati</taxon>
        <taxon>Pseudomonadota</taxon>
        <taxon>Alphaproteobacteria</taxon>
        <taxon>Hyphomicrobiales</taxon>
        <taxon>Rhizobiaceae</taxon>
        <taxon>Rhizobium/Agrobacterium group</taxon>
        <taxon>Rhizobium</taxon>
    </lineage>
</organism>
<keyword evidence="2" id="KW-1185">Reference proteome</keyword>
<dbReference type="AlphaFoldDB" id="A0A6M1S522"/>
<protein>
    <submittedName>
        <fullName evidence="1">Uncharacterized protein</fullName>
    </submittedName>
</protein>
<proteinExistence type="predicted"/>
<name>A0A6M1S522_9HYPH</name>
<sequence>MSLVTWTLIFVLVAVFAYYSTRMTKRVAEDNLHDTGLAIMEFGRAFPKEAIRNLHATADGKVVFVRLHDNKAGFMRSLRGHYACHLIEAGTVRVRDLSNGRGIAIEFLDAPFHNGEFTFSSPAEAAEVSLWLLGNYVAPAGRDTPPAGALPTT</sequence>
<evidence type="ECO:0000313" key="1">
    <source>
        <dbReference type="EMBL" id="NGO64270.1"/>
    </source>
</evidence>
<dbReference type="EMBL" id="JAAKZH010000003">
    <property type="protein sequence ID" value="NGO64270.1"/>
    <property type="molecule type" value="Genomic_DNA"/>
</dbReference>
<gene>
    <name evidence="1" type="ORF">G6N76_11360</name>
</gene>
<comment type="caution">
    <text evidence="1">The sequence shown here is derived from an EMBL/GenBank/DDBJ whole genome shotgun (WGS) entry which is preliminary data.</text>
</comment>
<accession>A0A6M1S522</accession>
<dbReference type="RefSeq" id="WP_163905141.1">
    <property type="nucleotide sequence ID" value="NZ_CP048427.1"/>
</dbReference>
<reference evidence="1 2" key="1">
    <citation type="submission" date="2020-02" db="EMBL/GenBank/DDBJ databases">
        <title>Genome sequence of the type strain CCBAU10050 of Rhizobium daejeonense.</title>
        <authorList>
            <person name="Gao J."/>
            <person name="Sun J."/>
        </authorList>
    </citation>
    <scope>NUCLEOTIDE SEQUENCE [LARGE SCALE GENOMIC DNA]</scope>
    <source>
        <strain evidence="1 2">CCBAU10050</strain>
    </source>
</reference>
<dbReference type="Proteomes" id="UP000477849">
    <property type="component" value="Unassembled WGS sequence"/>
</dbReference>